<dbReference type="eggNOG" id="COG0860">
    <property type="taxonomic scope" value="Bacteria"/>
</dbReference>
<evidence type="ECO:0000256" key="4">
    <source>
        <dbReference type="PROSITE-ProRule" id="PRU00339"/>
    </source>
</evidence>
<feature type="compositionally biased region" description="Low complexity" evidence="5">
    <location>
        <begin position="124"/>
        <end position="133"/>
    </location>
</feature>
<keyword evidence="9" id="KW-1185">Reference proteome</keyword>
<dbReference type="GO" id="GO:0008745">
    <property type="term" value="F:N-acetylmuramoyl-L-alanine amidase activity"/>
    <property type="evidence" value="ECO:0007669"/>
    <property type="project" value="UniProtKB-EC"/>
</dbReference>
<feature type="domain" description="MurNAc-LAA" evidence="7">
    <location>
        <begin position="216"/>
        <end position="372"/>
    </location>
</feature>
<dbReference type="InterPro" id="IPR019734">
    <property type="entry name" value="TPR_rpt"/>
</dbReference>
<dbReference type="Gene3D" id="3.40.630.40">
    <property type="entry name" value="Zn-dependent exopeptidases"/>
    <property type="match status" value="1"/>
</dbReference>
<name>E1JRL1_SOLFR</name>
<dbReference type="RefSeq" id="WP_005990338.1">
    <property type="nucleotide sequence ID" value="NZ_AECZ01000001.1"/>
</dbReference>
<dbReference type="EMBL" id="AECZ01000001">
    <property type="protein sequence ID" value="EFL53212.1"/>
    <property type="molecule type" value="Genomic_DNA"/>
</dbReference>
<keyword evidence="3 8" id="KW-0378">Hydrolase</keyword>
<evidence type="ECO:0000256" key="2">
    <source>
        <dbReference type="ARBA" id="ARBA00011901"/>
    </source>
</evidence>
<dbReference type="OrthoDB" id="5448020at2"/>
<dbReference type="PROSITE" id="PS50005">
    <property type="entry name" value="TPR"/>
    <property type="match status" value="1"/>
</dbReference>
<dbReference type="GO" id="GO:0009253">
    <property type="term" value="P:peptidoglycan catabolic process"/>
    <property type="evidence" value="ECO:0007669"/>
    <property type="project" value="InterPro"/>
</dbReference>
<evidence type="ECO:0000313" key="9">
    <source>
        <dbReference type="Proteomes" id="UP000006250"/>
    </source>
</evidence>
<evidence type="ECO:0000256" key="1">
    <source>
        <dbReference type="ARBA" id="ARBA00001561"/>
    </source>
</evidence>
<dbReference type="InterPro" id="IPR011990">
    <property type="entry name" value="TPR-like_helical_dom_sf"/>
</dbReference>
<protein>
    <recommendedName>
        <fullName evidence="2">N-acetylmuramoyl-L-alanine amidase</fullName>
        <ecNumber evidence="2">3.5.1.28</ecNumber>
    </recommendedName>
</protein>
<dbReference type="InterPro" id="IPR050695">
    <property type="entry name" value="N-acetylmuramoyl_amidase_3"/>
</dbReference>
<dbReference type="SUPFAM" id="SSF48452">
    <property type="entry name" value="TPR-like"/>
    <property type="match status" value="1"/>
</dbReference>
<feature type="repeat" description="TPR" evidence="4">
    <location>
        <begin position="63"/>
        <end position="96"/>
    </location>
</feature>
<feature type="compositionally biased region" description="Basic and acidic residues" evidence="5">
    <location>
        <begin position="114"/>
        <end position="123"/>
    </location>
</feature>
<keyword evidence="6" id="KW-0732">Signal</keyword>
<dbReference type="GO" id="GO:0030288">
    <property type="term" value="C:outer membrane-bounded periplasmic space"/>
    <property type="evidence" value="ECO:0007669"/>
    <property type="project" value="TreeGrafter"/>
</dbReference>
<feature type="signal peptide" evidence="6">
    <location>
        <begin position="1"/>
        <end position="26"/>
    </location>
</feature>
<dbReference type="PANTHER" id="PTHR30404:SF0">
    <property type="entry name" value="N-ACETYLMURAMOYL-L-ALANINE AMIDASE AMIC"/>
    <property type="match status" value="1"/>
</dbReference>
<reference evidence="8 9" key="1">
    <citation type="submission" date="2010-08" db="EMBL/GenBank/DDBJ databases">
        <title>The draft genome of Desulfovibrio fructosovorans JJ.</title>
        <authorList>
            <consortium name="US DOE Joint Genome Institute (JGI-PGF)"/>
            <person name="Lucas S."/>
            <person name="Copeland A."/>
            <person name="Lapidus A."/>
            <person name="Cheng J.-F."/>
            <person name="Bruce D."/>
            <person name="Goodwin L."/>
            <person name="Pitluck S."/>
            <person name="Land M.L."/>
            <person name="Hauser L."/>
            <person name="Chang Y.-J."/>
            <person name="Jeffries C."/>
            <person name="Wall J.D."/>
            <person name="Stahl D.A."/>
            <person name="Arkin A.P."/>
            <person name="Dehal P."/>
            <person name="Stolyar S.M."/>
            <person name="Hazen T.C."/>
            <person name="Woyke T.J."/>
        </authorList>
    </citation>
    <scope>NUCLEOTIDE SEQUENCE [LARGE SCALE GENOMIC DNA]</scope>
    <source>
        <strain evidence="8 9">JJ</strain>
    </source>
</reference>
<evidence type="ECO:0000256" key="3">
    <source>
        <dbReference type="ARBA" id="ARBA00022801"/>
    </source>
</evidence>
<evidence type="ECO:0000256" key="5">
    <source>
        <dbReference type="SAM" id="MobiDB-lite"/>
    </source>
</evidence>
<dbReference type="STRING" id="596151.DesfrDRAFT_0260"/>
<dbReference type="Gene3D" id="1.25.40.10">
    <property type="entry name" value="Tetratricopeptide repeat domain"/>
    <property type="match status" value="1"/>
</dbReference>
<dbReference type="Pfam" id="PF01520">
    <property type="entry name" value="Amidase_3"/>
    <property type="match status" value="1"/>
</dbReference>
<comment type="catalytic activity">
    <reaction evidence="1">
        <text>Hydrolyzes the link between N-acetylmuramoyl residues and L-amino acid residues in certain cell-wall glycopeptides.</text>
        <dbReference type="EC" id="3.5.1.28"/>
    </reaction>
</comment>
<keyword evidence="4" id="KW-0802">TPR repeat</keyword>
<accession>E1JRL1</accession>
<gene>
    <name evidence="8" type="ORF">DesfrDRAFT_0260</name>
</gene>
<dbReference type="SMART" id="SM00646">
    <property type="entry name" value="Ami_3"/>
    <property type="match status" value="1"/>
</dbReference>
<feature type="chain" id="PRO_5003147895" description="N-acetylmuramoyl-L-alanine amidase" evidence="6">
    <location>
        <begin position="27"/>
        <end position="383"/>
    </location>
</feature>
<dbReference type="CDD" id="cd02696">
    <property type="entry name" value="MurNAc-LAA"/>
    <property type="match status" value="1"/>
</dbReference>
<dbReference type="EC" id="3.5.1.28" evidence="2"/>
<evidence type="ECO:0000259" key="7">
    <source>
        <dbReference type="SMART" id="SM00646"/>
    </source>
</evidence>
<feature type="region of interest" description="Disordered" evidence="5">
    <location>
        <begin position="109"/>
        <end position="134"/>
    </location>
</feature>
<organism evidence="8 9">
    <name type="scientific">Solidesulfovibrio fructosivorans JJ]</name>
    <dbReference type="NCBI Taxonomy" id="596151"/>
    <lineage>
        <taxon>Bacteria</taxon>
        <taxon>Pseudomonadati</taxon>
        <taxon>Thermodesulfobacteriota</taxon>
        <taxon>Desulfovibrionia</taxon>
        <taxon>Desulfovibrionales</taxon>
        <taxon>Desulfovibrionaceae</taxon>
        <taxon>Solidesulfovibrio</taxon>
    </lineage>
</organism>
<dbReference type="InterPro" id="IPR002508">
    <property type="entry name" value="MurNAc-LAA_cat"/>
</dbReference>
<dbReference type="PANTHER" id="PTHR30404">
    <property type="entry name" value="N-ACETYLMURAMOYL-L-ALANINE AMIDASE"/>
    <property type="match status" value="1"/>
</dbReference>
<dbReference type="SUPFAM" id="SSF53187">
    <property type="entry name" value="Zn-dependent exopeptidases"/>
    <property type="match status" value="1"/>
</dbReference>
<sequence length="383" mass="39717" precursor="true">MTRRQALRLLLLSGALVAGLPGLSLAESSDELARSAQYALEAGDTDKALSLLNDAQAKDPRNDHVQALLGRTYFQRGDARAALTHFTLAVRLNPEDTLSRIMVETIGQFPLPPEGKKPGDAPSRHALPAADAAARAEREALIHPTAGDKRHAPLRLLIDPGHGGADVGAPGEGLRESDVTLDIALRLARILAASPQRVTLSLTRTADVSLPDWARAALAGFYGVDMLLSLHAARVPRPEAAGIAVYAYARTPSDALARETARIEGGGRNLHPVEASRAGQDIFLSAARRAAGTGRIAAGKRLAGELADALRQGRAPLAVAGGGSGPFPLLAAADAPAVLVELGFLSHPQDAAALAVPEKRQAMAEALALAVLATAGKETVGAP</sequence>
<comment type="caution">
    <text evidence="8">The sequence shown here is derived from an EMBL/GenBank/DDBJ whole genome shotgun (WGS) entry which is preliminary data.</text>
</comment>
<dbReference type="Pfam" id="PF14559">
    <property type="entry name" value="TPR_19"/>
    <property type="match status" value="1"/>
</dbReference>
<dbReference type="Proteomes" id="UP000006250">
    <property type="component" value="Unassembled WGS sequence"/>
</dbReference>
<proteinExistence type="predicted"/>
<evidence type="ECO:0000313" key="8">
    <source>
        <dbReference type="EMBL" id="EFL53212.1"/>
    </source>
</evidence>
<evidence type="ECO:0000256" key="6">
    <source>
        <dbReference type="SAM" id="SignalP"/>
    </source>
</evidence>
<dbReference type="AlphaFoldDB" id="E1JRL1"/>